<gene>
    <name evidence="3" type="ORF">APE01nite_24480</name>
</gene>
<dbReference type="GO" id="GO:0015871">
    <property type="term" value="P:choline transport"/>
    <property type="evidence" value="ECO:0007669"/>
    <property type="project" value="InterPro"/>
</dbReference>
<feature type="signal peptide" evidence="1">
    <location>
        <begin position="1"/>
        <end position="23"/>
    </location>
</feature>
<dbReference type="NCBIfam" id="TIGR03414">
    <property type="entry name" value="ABC_choline_bnd"/>
    <property type="match status" value="1"/>
</dbReference>
<dbReference type="EMBL" id="BJMV01000023">
    <property type="protein sequence ID" value="GEB86651.1"/>
    <property type="molecule type" value="Genomic_DNA"/>
</dbReference>
<dbReference type="InterPro" id="IPR007210">
    <property type="entry name" value="ABC_Gly_betaine_transp_sub-bd"/>
</dbReference>
<name>A0A4Y3TUP4_9PROT</name>
<dbReference type="Proteomes" id="UP000317730">
    <property type="component" value="Unassembled WGS sequence"/>
</dbReference>
<dbReference type="CDD" id="cd13640">
    <property type="entry name" value="PBP2_ChoX"/>
    <property type="match status" value="1"/>
</dbReference>
<feature type="domain" description="ABC-type glycine betaine transport system substrate-binding" evidence="2">
    <location>
        <begin position="31"/>
        <end position="280"/>
    </location>
</feature>
<organism evidence="3 4">
    <name type="scientific">Acetobacter peroxydans</name>
    <dbReference type="NCBI Taxonomy" id="104098"/>
    <lineage>
        <taxon>Bacteria</taxon>
        <taxon>Pseudomonadati</taxon>
        <taxon>Pseudomonadota</taxon>
        <taxon>Alphaproteobacteria</taxon>
        <taxon>Acetobacterales</taxon>
        <taxon>Acetobacteraceae</taxon>
        <taxon>Acetobacter</taxon>
    </lineage>
</organism>
<reference evidence="3 4" key="1">
    <citation type="submission" date="2019-06" db="EMBL/GenBank/DDBJ databases">
        <title>Whole genome shotgun sequence of Acetobacter peroxydans NBRC 13755.</title>
        <authorList>
            <person name="Hosoyama A."/>
            <person name="Uohara A."/>
            <person name="Ohji S."/>
            <person name="Ichikawa N."/>
        </authorList>
    </citation>
    <scope>NUCLEOTIDE SEQUENCE [LARGE SCALE GENOMIC DNA]</scope>
    <source>
        <strain evidence="3 4">NBRC 13755</strain>
    </source>
</reference>
<dbReference type="AlphaFoldDB" id="A0A4Y3TUP4"/>
<dbReference type="Gene3D" id="3.40.190.100">
    <property type="entry name" value="Glycine betaine-binding periplasmic protein, domain 2"/>
    <property type="match status" value="1"/>
</dbReference>
<comment type="caution">
    <text evidence="3">The sequence shown here is derived from an EMBL/GenBank/DDBJ whole genome shotgun (WGS) entry which is preliminary data.</text>
</comment>
<dbReference type="OrthoDB" id="9787902at2"/>
<dbReference type="GO" id="GO:0033265">
    <property type="term" value="F:choline binding"/>
    <property type="evidence" value="ECO:0007669"/>
    <property type="project" value="InterPro"/>
</dbReference>
<dbReference type="GO" id="GO:0022857">
    <property type="term" value="F:transmembrane transporter activity"/>
    <property type="evidence" value="ECO:0007669"/>
    <property type="project" value="InterPro"/>
</dbReference>
<proteinExistence type="predicted"/>
<accession>A0A4Y3TUP4</accession>
<evidence type="ECO:0000256" key="1">
    <source>
        <dbReference type="SAM" id="SignalP"/>
    </source>
</evidence>
<sequence length="311" mass="33302">MKKLLLAASVLISSSLVTLPASAAEPAACQTVRLGDVGWTDATAVTALTANVLHGMGYKTQTPMVALSVVYLSLQIKKLDAFMSDWEPSGASVIGPYLEKGAVERIATNLSGAHYTLGVPDYVAAQGVHDFKDLAGWAEKFHGTIYGIEPGNDGNRIILGMIQHNEFGLGKFHLNESSEQGMLSQVARAVAAKEPIVFLAWEPHPMNMHFNITYLTGGEKAFGASAEVDTIVRKGYLTECPNVGRLLKQLAFSVSAENEMMKAISEDHVPAAEATKQWLKAHPDVLDKWLDGVTTFDGAPALPAVRASLGL</sequence>
<feature type="chain" id="PRO_5021483591" description="ABC-type glycine betaine transport system substrate-binding domain-containing protein" evidence="1">
    <location>
        <begin position="24"/>
        <end position="311"/>
    </location>
</feature>
<dbReference type="Pfam" id="PF04069">
    <property type="entry name" value="OpuAC"/>
    <property type="match status" value="1"/>
</dbReference>
<dbReference type="RefSeq" id="WP_141377987.1">
    <property type="nucleotide sequence ID" value="NZ_BAPL01000026.1"/>
</dbReference>
<keyword evidence="4" id="KW-1185">Reference proteome</keyword>
<dbReference type="SUPFAM" id="SSF53850">
    <property type="entry name" value="Periplasmic binding protein-like II"/>
    <property type="match status" value="1"/>
</dbReference>
<dbReference type="InterPro" id="IPR017783">
    <property type="entry name" value="ABC_choline_sub-bd"/>
</dbReference>
<evidence type="ECO:0000313" key="3">
    <source>
        <dbReference type="EMBL" id="GEB86651.1"/>
    </source>
</evidence>
<protein>
    <recommendedName>
        <fullName evidence="2">ABC-type glycine betaine transport system substrate-binding domain-containing protein</fullName>
    </recommendedName>
</protein>
<evidence type="ECO:0000313" key="4">
    <source>
        <dbReference type="Proteomes" id="UP000317730"/>
    </source>
</evidence>
<keyword evidence="1" id="KW-0732">Signal</keyword>
<dbReference type="Gene3D" id="3.40.190.10">
    <property type="entry name" value="Periplasmic binding protein-like II"/>
    <property type="match status" value="1"/>
</dbReference>
<evidence type="ECO:0000259" key="2">
    <source>
        <dbReference type="Pfam" id="PF04069"/>
    </source>
</evidence>
<dbReference type="GO" id="GO:0043190">
    <property type="term" value="C:ATP-binding cassette (ABC) transporter complex"/>
    <property type="evidence" value="ECO:0007669"/>
    <property type="project" value="InterPro"/>
</dbReference>
<dbReference type="GO" id="GO:0042597">
    <property type="term" value="C:periplasmic space"/>
    <property type="evidence" value="ECO:0007669"/>
    <property type="project" value="InterPro"/>
</dbReference>